<feature type="transmembrane region" description="Helical" evidence="10">
    <location>
        <begin position="66"/>
        <end position="87"/>
    </location>
</feature>
<keyword evidence="5 9" id="KW-0697">Rotamase</keyword>
<keyword evidence="10" id="KW-0812">Transmembrane</keyword>
<dbReference type="GO" id="GO:0005737">
    <property type="term" value="C:cytoplasm"/>
    <property type="evidence" value="ECO:0007669"/>
    <property type="project" value="UniProtKB-SubCell"/>
</dbReference>
<keyword evidence="4" id="KW-0963">Cytoplasm</keyword>
<comment type="similarity">
    <text evidence="3">Belongs to the FKBP-type PPIase family.</text>
</comment>
<dbReference type="AlphaFoldDB" id="K2F9B3"/>
<feature type="domain" description="PPIase FKBP-type" evidence="11">
    <location>
        <begin position="127"/>
        <end position="207"/>
    </location>
</feature>
<dbReference type="GO" id="GO:0003755">
    <property type="term" value="F:peptidyl-prolyl cis-trans isomerase activity"/>
    <property type="evidence" value="ECO:0007669"/>
    <property type="project" value="UniProtKB-KW"/>
</dbReference>
<comment type="caution">
    <text evidence="12">The sequence shown here is derived from an EMBL/GenBank/DDBJ whole genome shotgun (WGS) entry which is preliminary data.</text>
</comment>
<keyword evidence="10" id="KW-1133">Transmembrane helix</keyword>
<dbReference type="Pfam" id="PF00254">
    <property type="entry name" value="FKBP_C"/>
    <property type="match status" value="1"/>
</dbReference>
<evidence type="ECO:0000256" key="8">
    <source>
        <dbReference type="ARBA" id="ARBA00037071"/>
    </source>
</evidence>
<evidence type="ECO:0000256" key="5">
    <source>
        <dbReference type="ARBA" id="ARBA00023110"/>
    </source>
</evidence>
<evidence type="ECO:0000259" key="11">
    <source>
        <dbReference type="PROSITE" id="PS50059"/>
    </source>
</evidence>
<evidence type="ECO:0000256" key="10">
    <source>
        <dbReference type="SAM" id="Phobius"/>
    </source>
</evidence>
<sequence>MANKKEGVAPIKKIKKPAKPLKPALKKESAVIPETVIQKEYPRNESDSADMVQDDEIMQENQSKKWWIIFGLIFFVAACSALLYYIFSQGIPAAWDNPYTQKETPVTNSWVLENMAPISKDTKVSNWNTIKVDYVGKLEDGTIFDSSIEEFAKKTKSYKADSGRKFEPLEFTVWEWQMIKWFDAWVVWMKAGEKKTLTIAPKDAYGESYNSQSVETKYLQDSFDQEVPAESFKDVISREFPKEMLGEKANNLKVGEEIENGWVSWKVTAITGSWVTIEIKNTQNPFFGKEIKVWEKANYQWNDIVIKAIGDNMVTVNIQNKQNPFYGKKLIDWLTGKLPNWQEIRIVKVWEKNTDLEIKNDHELAWKTLIFDIELKEIVK</sequence>
<dbReference type="Gene3D" id="3.10.50.40">
    <property type="match status" value="1"/>
</dbReference>
<dbReference type="PROSITE" id="PS50059">
    <property type="entry name" value="FKBP_PPIASE"/>
    <property type="match status" value="1"/>
</dbReference>
<keyword evidence="6" id="KW-0143">Chaperone</keyword>
<evidence type="ECO:0000256" key="9">
    <source>
        <dbReference type="PROSITE-ProRule" id="PRU00277"/>
    </source>
</evidence>
<evidence type="ECO:0000256" key="3">
    <source>
        <dbReference type="ARBA" id="ARBA00006577"/>
    </source>
</evidence>
<evidence type="ECO:0000313" key="12">
    <source>
        <dbReference type="EMBL" id="EKE27661.1"/>
    </source>
</evidence>
<comment type="subcellular location">
    <subcellularLocation>
        <location evidence="2">Cytoplasm</location>
    </subcellularLocation>
</comment>
<comment type="catalytic activity">
    <reaction evidence="1 9">
        <text>[protein]-peptidylproline (omega=180) = [protein]-peptidylproline (omega=0)</text>
        <dbReference type="Rhea" id="RHEA:16237"/>
        <dbReference type="Rhea" id="RHEA-COMP:10747"/>
        <dbReference type="Rhea" id="RHEA-COMP:10748"/>
        <dbReference type="ChEBI" id="CHEBI:83833"/>
        <dbReference type="ChEBI" id="CHEBI:83834"/>
        <dbReference type="EC" id="5.2.1.8"/>
    </reaction>
</comment>
<keyword evidence="7 9" id="KW-0413">Isomerase</keyword>
<keyword evidence="10" id="KW-0472">Membrane</keyword>
<proteinExistence type="inferred from homology"/>
<accession>K2F9B3</accession>
<dbReference type="PANTHER" id="PTHR47861:SF3">
    <property type="entry name" value="FKBP-TYPE PEPTIDYL-PROLYL CIS-TRANS ISOMERASE SLYD"/>
    <property type="match status" value="1"/>
</dbReference>
<dbReference type="PANTHER" id="PTHR47861">
    <property type="entry name" value="FKBP-TYPE PEPTIDYL-PROLYL CIS-TRANS ISOMERASE SLYD"/>
    <property type="match status" value="1"/>
</dbReference>
<dbReference type="EMBL" id="AMFJ01000452">
    <property type="protein sequence ID" value="EKE27661.1"/>
    <property type="molecule type" value="Genomic_DNA"/>
</dbReference>
<comment type="function">
    <text evidence="8">Also involved in hydrogenase metallocenter assembly, probably by participating in the nickel insertion step. This function in hydrogenase biosynthesis requires chaperone activity and the presence of the metal-binding domain, but not PPIase activity.</text>
</comment>
<dbReference type="SUPFAM" id="SSF54534">
    <property type="entry name" value="FKBP-like"/>
    <property type="match status" value="1"/>
</dbReference>
<evidence type="ECO:0000256" key="7">
    <source>
        <dbReference type="ARBA" id="ARBA00023235"/>
    </source>
</evidence>
<reference evidence="12" key="1">
    <citation type="journal article" date="2012" name="Science">
        <title>Fermentation, hydrogen, and sulfur metabolism in multiple uncultivated bacterial phyla.</title>
        <authorList>
            <person name="Wrighton K.C."/>
            <person name="Thomas B.C."/>
            <person name="Sharon I."/>
            <person name="Miller C.S."/>
            <person name="Castelle C.J."/>
            <person name="VerBerkmoes N.C."/>
            <person name="Wilkins M.J."/>
            <person name="Hettich R.L."/>
            <person name="Lipton M.S."/>
            <person name="Williams K.H."/>
            <person name="Long P.E."/>
            <person name="Banfield J.F."/>
        </authorList>
    </citation>
    <scope>NUCLEOTIDE SEQUENCE [LARGE SCALE GENOMIC DNA]</scope>
</reference>
<evidence type="ECO:0000256" key="6">
    <source>
        <dbReference type="ARBA" id="ARBA00023186"/>
    </source>
</evidence>
<dbReference type="GO" id="GO:0042026">
    <property type="term" value="P:protein refolding"/>
    <property type="evidence" value="ECO:0007669"/>
    <property type="project" value="UniProtKB-ARBA"/>
</dbReference>
<dbReference type="EC" id="5.2.1.8" evidence="9"/>
<evidence type="ECO:0000256" key="1">
    <source>
        <dbReference type="ARBA" id="ARBA00000971"/>
    </source>
</evidence>
<organism evidence="12">
    <name type="scientific">uncultured bacterium</name>
    <name type="common">gcode 4</name>
    <dbReference type="NCBI Taxonomy" id="1234023"/>
    <lineage>
        <taxon>Bacteria</taxon>
        <taxon>environmental samples</taxon>
    </lineage>
</organism>
<gene>
    <name evidence="12" type="ORF">ACD_3C00178G0002</name>
</gene>
<evidence type="ECO:0000256" key="4">
    <source>
        <dbReference type="ARBA" id="ARBA00022490"/>
    </source>
</evidence>
<protein>
    <recommendedName>
        <fullName evidence="9">peptidylprolyl isomerase</fullName>
        <ecNumber evidence="9">5.2.1.8</ecNumber>
    </recommendedName>
</protein>
<dbReference type="InterPro" id="IPR001179">
    <property type="entry name" value="PPIase_FKBP_dom"/>
</dbReference>
<dbReference type="InterPro" id="IPR046357">
    <property type="entry name" value="PPIase_dom_sf"/>
</dbReference>
<evidence type="ECO:0000256" key="2">
    <source>
        <dbReference type="ARBA" id="ARBA00004496"/>
    </source>
</evidence>
<name>K2F9B3_9BACT</name>